<dbReference type="Pfam" id="PF14617">
    <property type="entry name" value="CMS1"/>
    <property type="match status" value="2"/>
</dbReference>
<dbReference type="RefSeq" id="XP_031850944.1">
    <property type="nucleotide sequence ID" value="XM_031995053.1"/>
</dbReference>
<feature type="region of interest" description="Disordered" evidence="1">
    <location>
        <begin position="182"/>
        <end position="217"/>
    </location>
</feature>
<dbReference type="PANTHER" id="PTHR24030:SF0">
    <property type="entry name" value="PROTEIN CMSS1"/>
    <property type="match status" value="1"/>
</dbReference>
<reference evidence="2 3" key="1">
    <citation type="submission" date="2019-09" db="EMBL/GenBank/DDBJ databases">
        <authorList>
            <person name="Brejova B."/>
        </authorList>
    </citation>
    <scope>NUCLEOTIDE SEQUENCE [LARGE SCALE GENOMIC DNA]</scope>
</reference>
<keyword evidence="3" id="KW-1185">Reference proteome</keyword>
<dbReference type="InterPro" id="IPR032704">
    <property type="entry name" value="Cms1"/>
</dbReference>
<evidence type="ECO:0000256" key="1">
    <source>
        <dbReference type="SAM" id="MobiDB-lite"/>
    </source>
</evidence>
<dbReference type="PANTHER" id="PTHR24030">
    <property type="entry name" value="PROTEIN CMSS1"/>
    <property type="match status" value="1"/>
</dbReference>
<protein>
    <recommendedName>
        <fullName evidence="4">Protein CMS1</fullName>
    </recommendedName>
</protein>
<gene>
    <name evidence="2" type="ORF">SAPINGB_P000329</name>
</gene>
<dbReference type="GO" id="GO:0030686">
    <property type="term" value="C:90S preribosome"/>
    <property type="evidence" value="ECO:0007669"/>
    <property type="project" value="TreeGrafter"/>
</dbReference>
<proteinExistence type="predicted"/>
<accession>A0A5E8AYX2</accession>
<name>A0A5E8AYX2_9ASCO</name>
<evidence type="ECO:0000313" key="3">
    <source>
        <dbReference type="Proteomes" id="UP000398389"/>
    </source>
</evidence>
<dbReference type="GeneID" id="43579153"/>
<evidence type="ECO:0000313" key="2">
    <source>
        <dbReference type="EMBL" id="VVT44176.1"/>
    </source>
</evidence>
<sequence length="339" mass="37439">MTTTAADDLNDGLDYAFDGTLSDGDNNGSNSDEGAVFLDDEIYYGESGDGPSSSKKRGAPESNTSDASQQPASKKAKKKNNKNKGPSKSSRKEQGETIAAQKSGLARRSDVPALVADFLSSALRHRHKDLSAVEVADMSIPESRIAETGEIAFPGDRDLEEYGRFFEQFFGSVFEANRKVWGDNKDDKKKDDKKKDDKKKDDKKSKKDDKKKDEKKDTKNKQKLKYIVVLASSAKRVCDVNRALRKTPGGSFKLIAKNAPEYDARMFATARSCVAVATVGRLQRALDAGYLEASQIAAIVADSTYLDPKAQHVWDLPETIPFVRKLLDETDPETKLYLY</sequence>
<feature type="region of interest" description="Disordered" evidence="1">
    <location>
        <begin position="1"/>
        <end position="111"/>
    </location>
</feature>
<dbReference type="Proteomes" id="UP000398389">
    <property type="component" value="Unassembled WGS sequence"/>
</dbReference>
<organism evidence="2 3">
    <name type="scientific">Magnusiomyces paraingens</name>
    <dbReference type="NCBI Taxonomy" id="2606893"/>
    <lineage>
        <taxon>Eukaryota</taxon>
        <taxon>Fungi</taxon>
        <taxon>Dikarya</taxon>
        <taxon>Ascomycota</taxon>
        <taxon>Saccharomycotina</taxon>
        <taxon>Dipodascomycetes</taxon>
        <taxon>Dipodascales</taxon>
        <taxon>Dipodascaceae</taxon>
        <taxon>Magnusiomyces</taxon>
    </lineage>
</organism>
<dbReference type="OrthoDB" id="1929311at2759"/>
<evidence type="ECO:0008006" key="4">
    <source>
        <dbReference type="Google" id="ProtNLM"/>
    </source>
</evidence>
<dbReference type="GO" id="GO:0005634">
    <property type="term" value="C:nucleus"/>
    <property type="evidence" value="ECO:0007669"/>
    <property type="project" value="TreeGrafter"/>
</dbReference>
<dbReference type="EMBL" id="CABVLU010000001">
    <property type="protein sequence ID" value="VVT44176.1"/>
    <property type="molecule type" value="Genomic_DNA"/>
</dbReference>
<feature type="compositionally biased region" description="Polar residues" evidence="1">
    <location>
        <begin position="23"/>
        <end position="32"/>
    </location>
</feature>
<dbReference type="AlphaFoldDB" id="A0A5E8AYX2"/>